<sequence length="172" mass="19443">MSFLHADEENMATLEELSAFIDCSHEGDEGEGGSSQYFSEDGQPPLILASNADVEGGHTQSDNNVVRTPQKKTPKRRRVRIGWSSSTGLQRRKRAELEFLRQHAKDLEVYLQQLKLSPRATFTSIKTECPQQWKKVAMAEVVKLLRSEEVNRALKAIISNQLQIHEALKNVL</sequence>
<evidence type="ECO:0000313" key="2">
    <source>
        <dbReference type="EMBL" id="KAL3670956.1"/>
    </source>
</evidence>
<dbReference type="EMBL" id="JBIMZQ010000006">
    <property type="protein sequence ID" value="KAL3670956.1"/>
    <property type="molecule type" value="Genomic_DNA"/>
</dbReference>
<comment type="caution">
    <text evidence="2">The sequence shown here is derived from an EMBL/GenBank/DDBJ whole genome shotgun (WGS) entry which is preliminary data.</text>
</comment>
<reference evidence="2 3" key="1">
    <citation type="submission" date="2024-09" db="EMBL/GenBank/DDBJ databases">
        <title>Genome sequencing and assembly of Phytophthora oleae, isolate VK10A, causative agent of rot of olive drupes.</title>
        <authorList>
            <person name="Conti Taguali S."/>
            <person name="Riolo M."/>
            <person name="La Spada F."/>
            <person name="Cacciola S.O."/>
            <person name="Dionisio G."/>
        </authorList>
    </citation>
    <scope>NUCLEOTIDE SEQUENCE [LARGE SCALE GENOMIC DNA]</scope>
    <source>
        <strain evidence="2 3">VK10A</strain>
    </source>
</reference>
<name>A0ABD3FX11_9STRA</name>
<proteinExistence type="predicted"/>
<feature type="region of interest" description="Disordered" evidence="1">
    <location>
        <begin position="24"/>
        <end position="79"/>
    </location>
</feature>
<evidence type="ECO:0000313" key="3">
    <source>
        <dbReference type="Proteomes" id="UP001632037"/>
    </source>
</evidence>
<evidence type="ECO:0000256" key="1">
    <source>
        <dbReference type="SAM" id="MobiDB-lite"/>
    </source>
</evidence>
<dbReference type="AlphaFoldDB" id="A0ABD3FX11"/>
<keyword evidence="3" id="KW-1185">Reference proteome</keyword>
<evidence type="ECO:0008006" key="4">
    <source>
        <dbReference type="Google" id="ProtNLM"/>
    </source>
</evidence>
<feature type="compositionally biased region" description="Basic residues" evidence="1">
    <location>
        <begin position="69"/>
        <end position="79"/>
    </location>
</feature>
<accession>A0ABD3FX11</accession>
<dbReference type="Proteomes" id="UP001632037">
    <property type="component" value="Unassembled WGS sequence"/>
</dbReference>
<gene>
    <name evidence="2" type="ORF">V7S43_004141</name>
</gene>
<protein>
    <recommendedName>
        <fullName evidence="4">BZIP domain-containing protein</fullName>
    </recommendedName>
</protein>
<organism evidence="2 3">
    <name type="scientific">Phytophthora oleae</name>
    <dbReference type="NCBI Taxonomy" id="2107226"/>
    <lineage>
        <taxon>Eukaryota</taxon>
        <taxon>Sar</taxon>
        <taxon>Stramenopiles</taxon>
        <taxon>Oomycota</taxon>
        <taxon>Peronosporomycetes</taxon>
        <taxon>Peronosporales</taxon>
        <taxon>Peronosporaceae</taxon>
        <taxon>Phytophthora</taxon>
    </lineage>
</organism>